<organism evidence="2 3">
    <name type="scientific">Polyplosphaeria fusca</name>
    <dbReference type="NCBI Taxonomy" id="682080"/>
    <lineage>
        <taxon>Eukaryota</taxon>
        <taxon>Fungi</taxon>
        <taxon>Dikarya</taxon>
        <taxon>Ascomycota</taxon>
        <taxon>Pezizomycotina</taxon>
        <taxon>Dothideomycetes</taxon>
        <taxon>Pleosporomycetidae</taxon>
        <taxon>Pleosporales</taxon>
        <taxon>Tetraplosphaeriaceae</taxon>
        <taxon>Polyplosphaeria</taxon>
    </lineage>
</organism>
<evidence type="ECO:0000313" key="3">
    <source>
        <dbReference type="Proteomes" id="UP000799444"/>
    </source>
</evidence>
<accession>A0A9P4QTM8</accession>
<gene>
    <name evidence="2" type="ORF">EJ04DRAFT_577514</name>
</gene>
<evidence type="ECO:0000256" key="1">
    <source>
        <dbReference type="SAM" id="MobiDB-lite"/>
    </source>
</evidence>
<dbReference type="AlphaFoldDB" id="A0A9P4QTM8"/>
<name>A0A9P4QTM8_9PLEO</name>
<protein>
    <submittedName>
        <fullName evidence="2">Uncharacterized protein</fullName>
    </submittedName>
</protein>
<comment type="caution">
    <text evidence="2">The sequence shown here is derived from an EMBL/GenBank/DDBJ whole genome shotgun (WGS) entry which is preliminary data.</text>
</comment>
<keyword evidence="3" id="KW-1185">Reference proteome</keyword>
<reference evidence="2" key="1">
    <citation type="journal article" date="2020" name="Stud. Mycol.">
        <title>101 Dothideomycetes genomes: a test case for predicting lifestyles and emergence of pathogens.</title>
        <authorList>
            <person name="Haridas S."/>
            <person name="Albert R."/>
            <person name="Binder M."/>
            <person name="Bloem J."/>
            <person name="Labutti K."/>
            <person name="Salamov A."/>
            <person name="Andreopoulos B."/>
            <person name="Baker S."/>
            <person name="Barry K."/>
            <person name="Bills G."/>
            <person name="Bluhm B."/>
            <person name="Cannon C."/>
            <person name="Castanera R."/>
            <person name="Culley D."/>
            <person name="Daum C."/>
            <person name="Ezra D."/>
            <person name="Gonzalez J."/>
            <person name="Henrissat B."/>
            <person name="Kuo A."/>
            <person name="Liang C."/>
            <person name="Lipzen A."/>
            <person name="Lutzoni F."/>
            <person name="Magnuson J."/>
            <person name="Mondo S."/>
            <person name="Nolan M."/>
            <person name="Ohm R."/>
            <person name="Pangilinan J."/>
            <person name="Park H.-J."/>
            <person name="Ramirez L."/>
            <person name="Alfaro M."/>
            <person name="Sun H."/>
            <person name="Tritt A."/>
            <person name="Yoshinaga Y."/>
            <person name="Zwiers L.-H."/>
            <person name="Turgeon B."/>
            <person name="Goodwin S."/>
            <person name="Spatafora J."/>
            <person name="Crous P."/>
            <person name="Grigoriev I."/>
        </authorList>
    </citation>
    <scope>NUCLEOTIDE SEQUENCE</scope>
    <source>
        <strain evidence="2">CBS 125425</strain>
    </source>
</reference>
<proteinExistence type="predicted"/>
<evidence type="ECO:0000313" key="2">
    <source>
        <dbReference type="EMBL" id="KAF2733577.1"/>
    </source>
</evidence>
<dbReference type="Proteomes" id="UP000799444">
    <property type="component" value="Unassembled WGS sequence"/>
</dbReference>
<dbReference type="EMBL" id="ML996159">
    <property type="protein sequence ID" value="KAF2733577.1"/>
    <property type="molecule type" value="Genomic_DNA"/>
</dbReference>
<dbReference type="OrthoDB" id="20872at2759"/>
<feature type="region of interest" description="Disordered" evidence="1">
    <location>
        <begin position="97"/>
        <end position="121"/>
    </location>
</feature>
<sequence>MDDVPLSHSHSRCIDAFNDACEVLQSHKASDDSETGLLHAFDKYRLWAGNMGTMHKGPDYRKSLDYRLREASFYRLQVSRLLEDLRSTLRKVIELTRREDESSDADFSTGLASDEAEEESP</sequence>